<dbReference type="EMBL" id="CADCXV010001258">
    <property type="protein sequence ID" value="CAB0043022.1"/>
    <property type="molecule type" value="Genomic_DNA"/>
</dbReference>
<dbReference type="PANTHER" id="PTHR11439:SF467">
    <property type="entry name" value="INTEGRASE CATALYTIC DOMAIN-CONTAINING PROTEIN"/>
    <property type="match status" value="1"/>
</dbReference>
<keyword evidence="3" id="KW-1185">Reference proteome</keyword>
<dbReference type="Proteomes" id="UP000479190">
    <property type="component" value="Unassembled WGS sequence"/>
</dbReference>
<dbReference type="AlphaFoldDB" id="A0A6H5J118"/>
<organism evidence="2 3">
    <name type="scientific">Trichogramma brassicae</name>
    <dbReference type="NCBI Taxonomy" id="86971"/>
    <lineage>
        <taxon>Eukaryota</taxon>
        <taxon>Metazoa</taxon>
        <taxon>Ecdysozoa</taxon>
        <taxon>Arthropoda</taxon>
        <taxon>Hexapoda</taxon>
        <taxon>Insecta</taxon>
        <taxon>Pterygota</taxon>
        <taxon>Neoptera</taxon>
        <taxon>Endopterygota</taxon>
        <taxon>Hymenoptera</taxon>
        <taxon>Apocrita</taxon>
        <taxon>Proctotrupomorpha</taxon>
        <taxon>Chalcidoidea</taxon>
        <taxon>Trichogrammatidae</taxon>
        <taxon>Trichogramma</taxon>
    </lineage>
</organism>
<evidence type="ECO:0000313" key="2">
    <source>
        <dbReference type="EMBL" id="CAB0043022.1"/>
    </source>
</evidence>
<proteinExistence type="predicted"/>
<feature type="region of interest" description="Disordered" evidence="1">
    <location>
        <begin position="707"/>
        <end position="740"/>
    </location>
</feature>
<gene>
    <name evidence="2" type="ORF">TBRA_LOCUS14610</name>
</gene>
<sequence>MRTWISIRPSRRVHFLKQKLLLANVPTWRSCAPTQGDAVDEIAPRRKTYCPWTQLRLLRLRDERHHPMQANPIIWPTIGFEADFFTPPDSDADNMLCNSPDTEKISGKITDHMRLIGYPCNILMNSTDGNNEKIYFRTNCKFCCFEQRLHRSNNVYYTYDISTGVLYQQCYDVKCKSSIKCRFETERKFWSQVQEKQRQLTERYQIHPSPWNGAISGTTHCKTLYDGSYKAKSSGDITGNLNDGRGDAVEDIPVPPANIMPPDSVDVSASTSQANDPDVDDNSTDDCGNNCNANAAPPIIPLAPLYSENHGFTRKYFPGQVILAYSPESMFWPARIKEVYDDRVKMSFYPVLDNHDLKFKYSLFIMDELEERLSRTSSDLGLENFKENQLELMKADVEREETKEIPKKVPFKDNPEENGPYREAIGSLLYLAGVTRPDIAYAINLLSRRQVAPTGGDFQEVKRILRYLRGTINEGLVYRANESDMEVFTDSSFGDCESSKATSGMFFFIKNSFDIAYDNSVIVHYKDHSDDYLMKMIFDMCNQKKSAGASQCPEQVSRVRYKCLTVVCIASKCFNANVVSEKGLYNLKIQGQVCHSTPSKLYTEKGEIPKNGQIYIYDDWQATEIRLQNHKNLVENNIKEITKILNKVNPYSKKYKNFGLGLSKGHITSSRNHYVILTFDRNDHVIDRSKSRDHHLIIIDRSKSRDDHSKFLNSTSKKKQIASKFSADSKKLNHTLQNPR</sequence>
<protein>
    <submittedName>
        <fullName evidence="2">Uncharacterized protein</fullName>
    </submittedName>
</protein>
<evidence type="ECO:0000313" key="3">
    <source>
        <dbReference type="Proteomes" id="UP000479190"/>
    </source>
</evidence>
<name>A0A6H5J118_9HYME</name>
<feature type="non-terminal residue" evidence="2">
    <location>
        <position position="740"/>
    </location>
</feature>
<accession>A0A6H5J118</accession>
<dbReference type="OrthoDB" id="6770037at2759"/>
<feature type="region of interest" description="Disordered" evidence="1">
    <location>
        <begin position="258"/>
        <end position="287"/>
    </location>
</feature>
<evidence type="ECO:0000256" key="1">
    <source>
        <dbReference type="SAM" id="MobiDB-lite"/>
    </source>
</evidence>
<dbReference type="PANTHER" id="PTHR11439">
    <property type="entry name" value="GAG-POL-RELATED RETROTRANSPOSON"/>
    <property type="match status" value="1"/>
</dbReference>
<dbReference type="Pfam" id="PF03121">
    <property type="entry name" value="Herpes_UL52"/>
    <property type="match status" value="1"/>
</dbReference>
<reference evidence="2 3" key="1">
    <citation type="submission" date="2020-02" db="EMBL/GenBank/DDBJ databases">
        <authorList>
            <person name="Ferguson B K."/>
        </authorList>
    </citation>
    <scope>NUCLEOTIDE SEQUENCE [LARGE SCALE GENOMIC DNA]</scope>
</reference>